<dbReference type="AlphaFoldDB" id="A0A2U2ATJ8"/>
<dbReference type="OrthoDB" id="9798208at2"/>
<dbReference type="EMBL" id="QEWV01000002">
    <property type="protein sequence ID" value="PWD93669.1"/>
    <property type="molecule type" value="Genomic_DNA"/>
</dbReference>
<dbReference type="Proteomes" id="UP000245217">
    <property type="component" value="Unassembled WGS sequence"/>
</dbReference>
<evidence type="ECO:0000313" key="7">
    <source>
        <dbReference type="Proteomes" id="UP000245217"/>
    </source>
</evidence>
<evidence type="ECO:0000256" key="2">
    <source>
        <dbReference type="ARBA" id="ARBA00022801"/>
    </source>
</evidence>
<dbReference type="InterPro" id="IPR029069">
    <property type="entry name" value="HotDog_dom_sf"/>
</dbReference>
<dbReference type="InterPro" id="IPR003736">
    <property type="entry name" value="PAAI_dom"/>
</dbReference>
<sequence length="148" mass="15707">MTGERTVESVNGYQGKNLLKTLGIEMVELSEKYAEAKMPVTEALQQTMGYLHGGATIALAETVGGIGSFAILPLDEACVGMQISASHLSSASIGDTVVAKADLLHKGGRSHVWDVNIYSEKSGKLISTIKVTNAIVPIQKARPKKELP</sequence>
<proteinExistence type="inferred from homology"/>
<dbReference type="Pfam" id="PF03061">
    <property type="entry name" value="4HBT"/>
    <property type="match status" value="1"/>
</dbReference>
<dbReference type="PANTHER" id="PTHR43240:SF5">
    <property type="entry name" value="1,4-DIHYDROXY-2-NAPHTHOYL-COA THIOESTERASE 1"/>
    <property type="match status" value="1"/>
</dbReference>
<dbReference type="GO" id="GO:0005829">
    <property type="term" value="C:cytosol"/>
    <property type="evidence" value="ECO:0007669"/>
    <property type="project" value="TreeGrafter"/>
</dbReference>
<dbReference type="EMBL" id="QEWW01000001">
    <property type="protein sequence ID" value="PWD87975.1"/>
    <property type="molecule type" value="Genomic_DNA"/>
</dbReference>
<dbReference type="Gene3D" id="3.10.129.10">
    <property type="entry name" value="Hotdog Thioesterase"/>
    <property type="match status" value="1"/>
</dbReference>
<keyword evidence="7" id="KW-1185">Reference proteome</keyword>
<reference evidence="6 7" key="2">
    <citation type="submission" date="2018-05" db="EMBL/GenBank/DDBJ databases">
        <title>Ignatzschineria dubaiensis sp. nov., isolated from necrotic foot tissues of dromedaries (Camelus dromedarius) and associated maggots in Dubai, United Arab Emirates.</title>
        <authorList>
            <person name="Tsang C.C."/>
            <person name="Tang J.Y.M."/>
            <person name="Fong J.Y.H."/>
            <person name="Kinne J."/>
            <person name="Lee H.H."/>
            <person name="Joseph M."/>
            <person name="Jose S."/>
            <person name="Schuster R.K."/>
            <person name="Tang Y."/>
            <person name="Sivakumar S."/>
            <person name="Chen J.H.K."/>
            <person name="Teng J.L.L."/>
            <person name="Lau S.K.P."/>
            <person name="Wernery U."/>
            <person name="Woo P.C.Y."/>
        </authorList>
    </citation>
    <scope>NUCLEOTIDE SEQUENCE [LARGE SCALE GENOMIC DNA]</scope>
    <source>
        <strain evidence="6">UAE-HKU57</strain>
        <strain evidence="7">UAE-HKU58</strain>
    </source>
</reference>
<comment type="similarity">
    <text evidence="1">Belongs to the thioesterase PaaI family.</text>
</comment>
<dbReference type="SUPFAM" id="SSF54637">
    <property type="entry name" value="Thioesterase/thiol ester dehydrase-isomerase"/>
    <property type="match status" value="1"/>
</dbReference>
<gene>
    <name evidence="4" type="ORF">DC077_01465</name>
    <name evidence="5" type="ORF">DC078_02220</name>
</gene>
<organism evidence="4 6">
    <name type="scientific">Ignatzschineria cameli</name>
    <dbReference type="NCBI Taxonomy" id="2182793"/>
    <lineage>
        <taxon>Bacteria</taxon>
        <taxon>Pseudomonadati</taxon>
        <taxon>Pseudomonadota</taxon>
        <taxon>Gammaproteobacteria</taxon>
        <taxon>Cardiobacteriales</taxon>
        <taxon>Ignatzschineriaceae</taxon>
        <taxon>Ignatzschineria</taxon>
    </lineage>
</organism>
<keyword evidence="2" id="KW-0378">Hydrolase</keyword>
<reference evidence="4" key="1">
    <citation type="journal article" date="2018" name="Genome Announc.">
        <title>Ignatzschineria cameli sp. nov., isolated from necrotic foot tissue of dromedaries (Camelus dromedarius) and associated maggots (Wohlfahrtia species) in Dubai.</title>
        <authorList>
            <person name="Tsang C.C."/>
            <person name="Tang J.Y."/>
            <person name="Fong J.Y."/>
            <person name="Kinne J."/>
            <person name="Lee H.H."/>
            <person name="Joseph M."/>
            <person name="Jose S."/>
            <person name="Schuster R.K."/>
            <person name="Tang Y."/>
            <person name="Sivakumar S."/>
            <person name="Chen J.H."/>
            <person name="Teng J.L."/>
            <person name="Lau S.K."/>
            <person name="Wernery U."/>
            <person name="Woo P.C."/>
        </authorList>
    </citation>
    <scope>NUCLEOTIDE SEQUENCE</scope>
    <source>
        <strain evidence="4">UAE-HKU57</strain>
        <strain evidence="5">UAE-HKU58</strain>
    </source>
</reference>
<dbReference type="Proteomes" id="UP000245059">
    <property type="component" value="Unassembled WGS sequence"/>
</dbReference>
<dbReference type="GO" id="GO:0061522">
    <property type="term" value="F:1,4-dihydroxy-2-naphthoyl-CoA thioesterase activity"/>
    <property type="evidence" value="ECO:0007669"/>
    <property type="project" value="TreeGrafter"/>
</dbReference>
<dbReference type="InterPro" id="IPR006683">
    <property type="entry name" value="Thioestr_dom"/>
</dbReference>
<feature type="domain" description="Thioesterase" evidence="3">
    <location>
        <begin position="48"/>
        <end position="124"/>
    </location>
</feature>
<dbReference type="PANTHER" id="PTHR43240">
    <property type="entry name" value="1,4-DIHYDROXY-2-NAPHTHOYL-COA THIOESTERASE 1"/>
    <property type="match status" value="1"/>
</dbReference>
<evidence type="ECO:0000256" key="1">
    <source>
        <dbReference type="ARBA" id="ARBA00008324"/>
    </source>
</evidence>
<accession>A0A2U2ATJ8</accession>
<evidence type="ECO:0000313" key="4">
    <source>
        <dbReference type="EMBL" id="PWD87975.1"/>
    </source>
</evidence>
<evidence type="ECO:0000313" key="6">
    <source>
        <dbReference type="Proteomes" id="UP000245059"/>
    </source>
</evidence>
<dbReference type="RefSeq" id="WP_109200996.1">
    <property type="nucleotide sequence ID" value="NZ_QEWS01000002.1"/>
</dbReference>
<evidence type="ECO:0000259" key="3">
    <source>
        <dbReference type="Pfam" id="PF03061"/>
    </source>
</evidence>
<name>A0A2U2ATJ8_9GAMM</name>
<evidence type="ECO:0000313" key="5">
    <source>
        <dbReference type="EMBL" id="PWD93669.1"/>
    </source>
</evidence>
<comment type="caution">
    <text evidence="4">The sequence shown here is derived from an EMBL/GenBank/DDBJ whole genome shotgun (WGS) entry which is preliminary data.</text>
</comment>
<dbReference type="NCBIfam" id="TIGR00369">
    <property type="entry name" value="unchar_dom_1"/>
    <property type="match status" value="1"/>
</dbReference>
<dbReference type="CDD" id="cd03443">
    <property type="entry name" value="PaaI_thioesterase"/>
    <property type="match status" value="1"/>
</dbReference>
<protein>
    <submittedName>
        <fullName evidence="4">PaaI family thioesterase</fullName>
    </submittedName>
</protein>